<keyword evidence="4" id="KW-1185">Reference proteome</keyword>
<name>A0A1M5E690_9RHOB</name>
<organism evidence="3 4">
    <name type="scientific">Litoreibacter ascidiaceicola</name>
    <dbReference type="NCBI Taxonomy" id="1486859"/>
    <lineage>
        <taxon>Bacteria</taxon>
        <taxon>Pseudomonadati</taxon>
        <taxon>Pseudomonadota</taxon>
        <taxon>Alphaproteobacteria</taxon>
        <taxon>Rhodobacterales</taxon>
        <taxon>Roseobacteraceae</taxon>
        <taxon>Litoreibacter</taxon>
    </lineage>
</organism>
<keyword evidence="1" id="KW-0175">Coiled coil</keyword>
<dbReference type="Gene3D" id="3.40.50.300">
    <property type="entry name" value="P-loop containing nucleotide triphosphate hydrolases"/>
    <property type="match status" value="1"/>
</dbReference>
<dbReference type="AlphaFoldDB" id="A0A1M5E690"/>
<evidence type="ECO:0000313" key="4">
    <source>
        <dbReference type="Proteomes" id="UP000184144"/>
    </source>
</evidence>
<dbReference type="InterPro" id="IPR026866">
    <property type="entry name" value="CR006_AAA"/>
</dbReference>
<proteinExistence type="predicted"/>
<dbReference type="Pfam" id="PF13166">
    <property type="entry name" value="AAA_13"/>
    <property type="match status" value="1"/>
</dbReference>
<protein>
    <submittedName>
        <fullName evidence="3">Wobble nucleotide-excising tRNase</fullName>
    </submittedName>
</protein>
<accession>A0A1M5E690</accession>
<dbReference type="InterPro" id="IPR027417">
    <property type="entry name" value="P-loop_NTPase"/>
</dbReference>
<evidence type="ECO:0000256" key="1">
    <source>
        <dbReference type="SAM" id="Coils"/>
    </source>
</evidence>
<reference evidence="4" key="1">
    <citation type="submission" date="2016-11" db="EMBL/GenBank/DDBJ databases">
        <authorList>
            <person name="Varghese N."/>
            <person name="Submissions S."/>
        </authorList>
    </citation>
    <scope>NUCLEOTIDE SEQUENCE [LARGE SCALE GENOMIC DNA]</scope>
    <source>
        <strain evidence="4">DSM 100566</strain>
    </source>
</reference>
<dbReference type="EMBL" id="FQUV01000011">
    <property type="protein sequence ID" value="SHF74561.1"/>
    <property type="molecule type" value="Genomic_DNA"/>
</dbReference>
<feature type="domain" description="Protein CR006 P-loop" evidence="2">
    <location>
        <begin position="22"/>
        <end position="641"/>
    </location>
</feature>
<evidence type="ECO:0000313" key="3">
    <source>
        <dbReference type="EMBL" id="SHF74561.1"/>
    </source>
</evidence>
<dbReference type="Proteomes" id="UP000184144">
    <property type="component" value="Unassembled WGS sequence"/>
</dbReference>
<evidence type="ECO:0000259" key="2">
    <source>
        <dbReference type="Pfam" id="PF13166"/>
    </source>
</evidence>
<gene>
    <name evidence="3" type="ORF">SAMN05444273_11134</name>
</gene>
<feature type="coiled-coil region" evidence="1">
    <location>
        <begin position="51"/>
        <end position="78"/>
    </location>
</feature>
<sequence>MGTLSLDKNGDVVTPQLGSTIFHVFSEDFVQEELRERQYEVDGEIENQIAVDSESIKIKDAQDALAKAQTDEQAAEAALREKFDKDKLAELAEKVGINKQLKEYKELTFDRLLERFSDKPEPPKPSVAEIIKDLDALKAIPSDPIYPDDVGLVPSDNIYLKAIEDSLGRITSPSSVSEDIKKKIDDHREFYATGTNIVQDEHLENCPFCEQGISAGDPKAIIDAYVEYFSDAEEKHKNELRVFFRALLEKEATFKELENQLSRQKSRFDTLKSFVPSQKDVALDDGAEELKNLRASLFTLKDVIQKKADALTAALSMPESNLSVNITAVNDLIAANNSKAQKLTRAVEKSGEERRDLQRKACAAFEAEFAITNWTDIETLRTLLKATIAAGTALLIVEKSSPSTDARTRVAETFELLLKDFFSDKYVLDKDKFILKRGTCEMTRGPHRTLSDGEKTVIAFCYFVACVHRKVEANSDYRKLFLVFDDPVTSMSYDYVFSIAQTLKNLSISDQGEVSINPGQIDGNKYLRPELLILTHSSYFFNICLTNRIVDERKGAAFALQPDSGIHKLVRLKEYVAPFKEQLRDVYDVAKGRDPDHRTANSVRSVLEAIGRFCRPDKSESLSTFVQHLAGDEGIAVKSVLINSLCHGTYYEETPVPGDLKLACEETIVVVGRFAVGQLELIEGAADTGK</sequence>